<dbReference type="SUPFAM" id="SSF52540">
    <property type="entry name" value="P-loop containing nucleoside triphosphate hydrolases"/>
    <property type="match status" value="1"/>
</dbReference>
<dbReference type="InterPro" id="IPR052922">
    <property type="entry name" value="Cytidylate_Kinase-2"/>
</dbReference>
<evidence type="ECO:0000313" key="1">
    <source>
        <dbReference type="EMBL" id="AQQ52025.1"/>
    </source>
</evidence>
<accession>A0A1Q2KUY2</accession>
<name>A0A1Q2KUY2_9BACL</name>
<proteinExistence type="predicted"/>
<dbReference type="InterPro" id="IPR027417">
    <property type="entry name" value="P-loop_NTPase"/>
</dbReference>
<dbReference type="RefSeq" id="WP_077587897.1">
    <property type="nucleotide sequence ID" value="NZ_CP019640.1"/>
</dbReference>
<dbReference type="KEGG" id="pmar:B0X71_02070"/>
<dbReference type="PANTHER" id="PTHR37816:SF3">
    <property type="entry name" value="MODULATES DNA TOPOLOGY"/>
    <property type="match status" value="1"/>
</dbReference>
<protein>
    <submittedName>
        <fullName evidence="1">Topology modulation protein</fullName>
    </submittedName>
</protein>
<gene>
    <name evidence="1" type="ORF">B0X71_02070</name>
</gene>
<evidence type="ECO:0000313" key="2">
    <source>
        <dbReference type="Proteomes" id="UP000188184"/>
    </source>
</evidence>
<dbReference type="EMBL" id="CP019640">
    <property type="protein sequence ID" value="AQQ52025.1"/>
    <property type="molecule type" value="Genomic_DNA"/>
</dbReference>
<dbReference type="AlphaFoldDB" id="A0A1Q2KUY2"/>
<organism evidence="1 2">
    <name type="scientific">Planococcus lenghuensis</name>
    <dbReference type="NCBI Taxonomy" id="2213202"/>
    <lineage>
        <taxon>Bacteria</taxon>
        <taxon>Bacillati</taxon>
        <taxon>Bacillota</taxon>
        <taxon>Bacilli</taxon>
        <taxon>Bacillales</taxon>
        <taxon>Caryophanaceae</taxon>
        <taxon>Planococcus</taxon>
    </lineage>
</organism>
<dbReference type="Proteomes" id="UP000188184">
    <property type="component" value="Chromosome"/>
</dbReference>
<dbReference type="OrthoDB" id="1201990at2"/>
<dbReference type="Gene3D" id="3.40.50.300">
    <property type="entry name" value="P-loop containing nucleotide triphosphate hydrolases"/>
    <property type="match status" value="1"/>
</dbReference>
<reference evidence="1 2" key="1">
    <citation type="submission" date="2017-02" db="EMBL/GenBank/DDBJ databases">
        <title>The complete genomic sequence of a novel cold adapted crude oil-degrading bacterium Planococcus qaidamina Y42.</title>
        <authorList>
            <person name="Yang R."/>
        </authorList>
    </citation>
    <scope>NUCLEOTIDE SEQUENCE [LARGE SCALE GENOMIC DNA]</scope>
    <source>
        <strain evidence="1 2">Y42</strain>
    </source>
</reference>
<sequence>MNKIMVIGVSAGAGKSTFARELGVRTGLPVHHLDAHFWNAGWVESTPEEFIEKTAILLREKEWIIDGNYSATFEMRAAEADTMIYLELPLRVCLYRVLKRWVSNLGHTRPDMPESCEEKMDKEFLSFIIRTYATRKVKMRHRLQQFEEARPGNRSIILRGKRQIEGFLDTFPVMKGGFSE</sequence>
<dbReference type="PANTHER" id="PTHR37816">
    <property type="entry name" value="YALI0E33011P"/>
    <property type="match status" value="1"/>
</dbReference>
<keyword evidence="2" id="KW-1185">Reference proteome</keyword>